<dbReference type="Pfam" id="PF13470">
    <property type="entry name" value="PIN_3"/>
    <property type="match status" value="1"/>
</dbReference>
<proteinExistence type="predicted"/>
<dbReference type="InterPro" id="IPR058652">
    <property type="entry name" value="VapC50_C"/>
</dbReference>
<reference evidence="3 4" key="1">
    <citation type="journal article" date="2009" name="Appl. Environ. Microbiol.">
        <title>Three genomes from the phylum Acidobacteria provide insight into the lifestyles of these microorganisms in soils.</title>
        <authorList>
            <person name="Ward N.L."/>
            <person name="Challacombe J.F."/>
            <person name="Janssen P.H."/>
            <person name="Henrissat B."/>
            <person name="Coutinho P.M."/>
            <person name="Wu M."/>
            <person name="Xie G."/>
            <person name="Haft D.H."/>
            <person name="Sait M."/>
            <person name="Badger J."/>
            <person name="Barabote R.D."/>
            <person name="Bradley B."/>
            <person name="Brettin T.S."/>
            <person name="Brinkac L.M."/>
            <person name="Bruce D."/>
            <person name="Creasy T."/>
            <person name="Daugherty S.C."/>
            <person name="Davidsen T.M."/>
            <person name="DeBoy R.T."/>
            <person name="Detter J.C."/>
            <person name="Dodson R.J."/>
            <person name="Durkin A.S."/>
            <person name="Ganapathy A."/>
            <person name="Gwinn-Giglio M."/>
            <person name="Han C.S."/>
            <person name="Khouri H."/>
            <person name="Kiss H."/>
            <person name="Kothari S.P."/>
            <person name="Madupu R."/>
            <person name="Nelson K.E."/>
            <person name="Nelson W.C."/>
            <person name="Paulsen I."/>
            <person name="Penn K."/>
            <person name="Ren Q."/>
            <person name="Rosovitz M.J."/>
            <person name="Selengut J.D."/>
            <person name="Shrivastava S."/>
            <person name="Sullivan S.A."/>
            <person name="Tapia R."/>
            <person name="Thompson L.S."/>
            <person name="Watkins K.L."/>
            <person name="Yang Q."/>
            <person name="Yu C."/>
            <person name="Zafar N."/>
            <person name="Zhou L."/>
            <person name="Kuske C.R."/>
        </authorList>
    </citation>
    <scope>NUCLEOTIDE SEQUENCE [LARGE SCALE GENOMIC DNA]</scope>
    <source>
        <strain evidence="4">ATCC 51196 / DSM 11244 / BCRC 80197 / JCM 7670 / NBRC 15755 / NCIMB 13165 / 161</strain>
    </source>
</reference>
<organism evidence="3 4">
    <name type="scientific">Acidobacterium capsulatum (strain ATCC 51196 / DSM 11244 / BCRC 80197 / JCM 7670 / NBRC 15755 / NCIMB 13165 / 161)</name>
    <dbReference type="NCBI Taxonomy" id="240015"/>
    <lineage>
        <taxon>Bacteria</taxon>
        <taxon>Pseudomonadati</taxon>
        <taxon>Acidobacteriota</taxon>
        <taxon>Terriglobia</taxon>
        <taxon>Terriglobales</taxon>
        <taxon>Acidobacteriaceae</taxon>
        <taxon>Acidobacterium</taxon>
    </lineage>
</organism>
<feature type="domain" description="PIN" evidence="1">
    <location>
        <begin position="6"/>
        <end position="111"/>
    </location>
</feature>
<dbReference type="SUPFAM" id="SSF88723">
    <property type="entry name" value="PIN domain-like"/>
    <property type="match status" value="1"/>
</dbReference>
<dbReference type="STRING" id="240015.ACP_3270"/>
<keyword evidence="4" id="KW-1185">Reference proteome</keyword>
<dbReference type="InterPro" id="IPR002716">
    <property type="entry name" value="PIN_dom"/>
</dbReference>
<name>C1F5T5_ACIC5</name>
<dbReference type="eggNOG" id="COG1569">
    <property type="taxonomic scope" value="Bacteria"/>
</dbReference>
<evidence type="ECO:0000259" key="1">
    <source>
        <dbReference type="Pfam" id="PF13470"/>
    </source>
</evidence>
<dbReference type="InParanoid" id="C1F5T5"/>
<evidence type="ECO:0000313" key="4">
    <source>
        <dbReference type="Proteomes" id="UP000002207"/>
    </source>
</evidence>
<dbReference type="Pfam" id="PF26343">
    <property type="entry name" value="VapC50_C"/>
    <property type="match status" value="1"/>
</dbReference>
<dbReference type="AlphaFoldDB" id="C1F5T5"/>
<accession>C1F5T5</accession>
<dbReference type="Proteomes" id="UP000002207">
    <property type="component" value="Chromosome"/>
</dbReference>
<dbReference type="KEGG" id="aca:ACP_3270"/>
<sequence length="190" mass="21739">MAAFIVFFDANVLYPAELRSFLMYLALTGVFRAQWSADVHEEWIRNLLKNRPDLTREKLERTRQLMDQAAPDALVTAYEHLIPGLFLPDENDRHVLAAAIRCRASVIVTCNLEDFPREALREFNIEAQHPDEFIFNLFDLSPGLVIEAAENHRSSLKNPPKSVDEYLAMLEMQGLTQTTSALREYMGGLK</sequence>
<protein>
    <submittedName>
        <fullName evidence="3">Uncharacterized protein</fullName>
    </submittedName>
</protein>
<dbReference type="RefSeq" id="WP_015898304.1">
    <property type="nucleotide sequence ID" value="NC_012483.1"/>
</dbReference>
<dbReference type="InterPro" id="IPR029060">
    <property type="entry name" value="PIN-like_dom_sf"/>
</dbReference>
<dbReference type="HOGENOM" id="CLU_096418_0_1_0"/>
<feature type="domain" description="VapC50 C-terminal" evidence="2">
    <location>
        <begin position="130"/>
        <end position="184"/>
    </location>
</feature>
<evidence type="ECO:0000259" key="2">
    <source>
        <dbReference type="Pfam" id="PF26343"/>
    </source>
</evidence>
<evidence type="ECO:0000313" key="3">
    <source>
        <dbReference type="EMBL" id="ACO34451.1"/>
    </source>
</evidence>
<gene>
    <name evidence="3" type="ordered locus">ACP_3270</name>
</gene>
<dbReference type="EMBL" id="CP001472">
    <property type="protein sequence ID" value="ACO34451.1"/>
    <property type="molecule type" value="Genomic_DNA"/>
</dbReference>